<gene>
    <name evidence="2" type="ORF">L6637_23155</name>
    <name evidence="1" type="ORF">L6654_32280</name>
</gene>
<protein>
    <submittedName>
        <fullName evidence="1">Uncharacterized protein</fullName>
    </submittedName>
</protein>
<evidence type="ECO:0000313" key="4">
    <source>
        <dbReference type="Proteomes" id="UP001139054"/>
    </source>
</evidence>
<reference evidence="1" key="1">
    <citation type="submission" date="2022-01" db="EMBL/GenBank/DDBJ databases">
        <title>Genome sequnece data of strain Bradyrhizobium sp. nov.</title>
        <authorList>
            <person name="Zhang J."/>
        </authorList>
    </citation>
    <scope>NUCLEOTIDE SEQUENCE</scope>
    <source>
        <strain evidence="2">WYCCWR 12774</strain>
        <strain evidence="1">WYCCWR 13023</strain>
    </source>
</reference>
<dbReference type="EMBL" id="JAKLTY010000027">
    <property type="protein sequence ID" value="MCG2631317.1"/>
    <property type="molecule type" value="Genomic_DNA"/>
</dbReference>
<evidence type="ECO:0000313" key="1">
    <source>
        <dbReference type="EMBL" id="MCG2631317.1"/>
    </source>
</evidence>
<dbReference type="AlphaFoldDB" id="A0A9X1RH52"/>
<evidence type="ECO:0000313" key="3">
    <source>
        <dbReference type="Proteomes" id="UP001139012"/>
    </source>
</evidence>
<comment type="caution">
    <text evidence="1">The sequence shown here is derived from an EMBL/GenBank/DDBJ whole genome shotgun (WGS) entry which is preliminary data.</text>
</comment>
<dbReference type="RefSeq" id="WP_237865948.1">
    <property type="nucleotide sequence ID" value="NZ_JAKLTY010000027.1"/>
</dbReference>
<name>A0A9X1RH52_9BRAD</name>
<dbReference type="Proteomes" id="UP001139054">
    <property type="component" value="Unassembled WGS sequence"/>
</dbReference>
<dbReference type="Proteomes" id="UP001139012">
    <property type="component" value="Unassembled WGS sequence"/>
</dbReference>
<sequence>MTGITLTADQIRNAPAPVRQWIEQEVINSLGLNSAGLAPRPPVAAPAQTAHLVACSVDDVAGVLEHIRGTFPAVNVLFEFGRPGITYGQPAVMTFRLMDILHHTRLQQIEQVMTCLEMINQALTVVRKDPSARFCGFDNEGHCLIAPQTQASIATLWQDMMARQQMQQTKPDDRIAPAA</sequence>
<proteinExistence type="predicted"/>
<evidence type="ECO:0000313" key="2">
    <source>
        <dbReference type="EMBL" id="MCG2669868.1"/>
    </source>
</evidence>
<accession>A0A9X1RH52</accession>
<keyword evidence="3" id="KW-1185">Reference proteome</keyword>
<dbReference type="EMBL" id="JAKLUA010000007">
    <property type="protein sequence ID" value="MCG2669868.1"/>
    <property type="molecule type" value="Genomic_DNA"/>
</dbReference>
<organism evidence="1 4">
    <name type="scientific">Bradyrhizobium zhengyangense</name>
    <dbReference type="NCBI Taxonomy" id="2911009"/>
    <lineage>
        <taxon>Bacteria</taxon>
        <taxon>Pseudomonadati</taxon>
        <taxon>Pseudomonadota</taxon>
        <taxon>Alphaproteobacteria</taxon>
        <taxon>Hyphomicrobiales</taxon>
        <taxon>Nitrobacteraceae</taxon>
        <taxon>Bradyrhizobium</taxon>
    </lineage>
</organism>